<reference evidence="3" key="1">
    <citation type="journal article" date="2013" name="Proc. Natl. Acad. Sci. U.S.A.">
        <title>Genome structure and metabolic features in the red seaweed Chondrus crispus shed light on evolution of the Archaeplastida.</title>
        <authorList>
            <person name="Collen J."/>
            <person name="Porcel B."/>
            <person name="Carre W."/>
            <person name="Ball S.G."/>
            <person name="Chaparro C."/>
            <person name="Tonon T."/>
            <person name="Barbeyron T."/>
            <person name="Michel G."/>
            <person name="Noel B."/>
            <person name="Valentin K."/>
            <person name="Elias M."/>
            <person name="Artiguenave F."/>
            <person name="Arun A."/>
            <person name="Aury J.M."/>
            <person name="Barbosa-Neto J.F."/>
            <person name="Bothwell J.H."/>
            <person name="Bouget F.Y."/>
            <person name="Brillet L."/>
            <person name="Cabello-Hurtado F."/>
            <person name="Capella-Gutierrez S."/>
            <person name="Charrier B."/>
            <person name="Cladiere L."/>
            <person name="Cock J.M."/>
            <person name="Coelho S.M."/>
            <person name="Colleoni C."/>
            <person name="Czjzek M."/>
            <person name="Da Silva C."/>
            <person name="Delage L."/>
            <person name="Denoeud F."/>
            <person name="Deschamps P."/>
            <person name="Dittami S.M."/>
            <person name="Gabaldon T."/>
            <person name="Gachon C.M."/>
            <person name="Groisillier A."/>
            <person name="Herve C."/>
            <person name="Jabbari K."/>
            <person name="Katinka M."/>
            <person name="Kloareg B."/>
            <person name="Kowalczyk N."/>
            <person name="Labadie K."/>
            <person name="Leblanc C."/>
            <person name="Lopez P.J."/>
            <person name="McLachlan D.H."/>
            <person name="Meslet-Cladiere L."/>
            <person name="Moustafa A."/>
            <person name="Nehr Z."/>
            <person name="Nyvall Collen P."/>
            <person name="Panaud O."/>
            <person name="Partensky F."/>
            <person name="Poulain J."/>
            <person name="Rensing S.A."/>
            <person name="Rousvoal S."/>
            <person name="Samson G."/>
            <person name="Symeonidi A."/>
            <person name="Weissenbach J."/>
            <person name="Zambounis A."/>
            <person name="Wincker P."/>
            <person name="Boyen C."/>
        </authorList>
    </citation>
    <scope>NUCLEOTIDE SEQUENCE [LARGE SCALE GENOMIC DNA]</scope>
    <source>
        <strain evidence="3">cv. Stackhouse</strain>
    </source>
</reference>
<accession>S0F2Z5</accession>
<dbReference type="GeneID" id="17325020"/>
<dbReference type="RefSeq" id="XP_005717304.1">
    <property type="nucleotide sequence ID" value="XM_005717247.1"/>
</dbReference>
<evidence type="ECO:0000256" key="1">
    <source>
        <dbReference type="SAM" id="MobiDB-lite"/>
    </source>
</evidence>
<evidence type="ECO:0000313" key="3">
    <source>
        <dbReference type="Proteomes" id="UP000012073"/>
    </source>
</evidence>
<feature type="region of interest" description="Disordered" evidence="1">
    <location>
        <begin position="19"/>
        <end position="40"/>
    </location>
</feature>
<dbReference type="Proteomes" id="UP000012073">
    <property type="component" value="Unassembled WGS sequence"/>
</dbReference>
<organism evidence="2 3">
    <name type="scientific">Chondrus crispus</name>
    <name type="common">Carrageen Irish moss</name>
    <name type="synonym">Polymorpha crispa</name>
    <dbReference type="NCBI Taxonomy" id="2769"/>
    <lineage>
        <taxon>Eukaryota</taxon>
        <taxon>Rhodophyta</taxon>
        <taxon>Florideophyceae</taxon>
        <taxon>Rhodymeniophycidae</taxon>
        <taxon>Gigartinales</taxon>
        <taxon>Gigartinaceae</taxon>
        <taxon>Chondrus</taxon>
    </lineage>
</organism>
<keyword evidence="3" id="KW-1185">Reference proteome</keyword>
<dbReference type="PhylomeDB" id="S0F2Z5"/>
<proteinExistence type="predicted"/>
<gene>
    <name evidence="2" type="ORF">CHC_T00005382001</name>
</gene>
<evidence type="ECO:0000313" key="2">
    <source>
        <dbReference type="EMBL" id="CDF77520.1"/>
    </source>
</evidence>
<dbReference type="EMBL" id="HG001843">
    <property type="protein sequence ID" value="CDF77520.1"/>
    <property type="molecule type" value="Genomic_DNA"/>
</dbReference>
<name>S0F2Z5_CHOCR</name>
<dbReference type="KEGG" id="ccp:CHC_T00005382001"/>
<protein>
    <submittedName>
        <fullName evidence="2">Uncharacterized protein</fullName>
    </submittedName>
</protein>
<dbReference type="Gramene" id="CDF77520">
    <property type="protein sequence ID" value="CDF77520"/>
    <property type="gene ID" value="CHC_T00005382001"/>
</dbReference>
<dbReference type="AlphaFoldDB" id="S0F2Z5"/>
<sequence length="100" mass="10882">MSTKQACFSSCYLDAVRAVRNPPETQSSDEDESAGDTIGRSAIPSALEIAELFGDLELLASECQVSDALSHPRSAKRAFLTAKHDRKPTPIRQMLISECL</sequence>